<reference evidence="1" key="1">
    <citation type="submission" date="2021-03" db="EMBL/GenBank/DDBJ databases">
        <title>Draft genome sequence of rust myrtle Austropuccinia psidii MF-1, a brazilian biotype.</title>
        <authorList>
            <person name="Quecine M.C."/>
            <person name="Pachon D.M.R."/>
            <person name="Bonatelli M.L."/>
            <person name="Correr F.H."/>
            <person name="Franceschini L.M."/>
            <person name="Leite T.F."/>
            <person name="Margarido G.R.A."/>
            <person name="Almeida C.A."/>
            <person name="Ferrarezi J.A."/>
            <person name="Labate C.A."/>
        </authorList>
    </citation>
    <scope>NUCLEOTIDE SEQUENCE</scope>
    <source>
        <strain evidence="1">MF-1</strain>
    </source>
</reference>
<dbReference type="AlphaFoldDB" id="A0A9Q3EED1"/>
<gene>
    <name evidence="1" type="ORF">O181_058287</name>
</gene>
<sequence length="192" mass="22311">MASSSPFTLQRPNILPKRVNIHAQASRPLKQEIPRNSIPIVKIRQKDYSLWVDGKEVERFIKRVENIVENEGESGSDSAIQISFWTIDQEISYHIEGMSGYETGNWEKLKLDMKRRWATVSPERRYKLFSITQLFTNIPKKGGIGNMTQYKDLIDKYESIINYLKRYQYKPVDINHNQGILTSISSSVQESI</sequence>
<name>A0A9Q3EED1_9BASI</name>
<dbReference type="OrthoDB" id="2152029at2759"/>
<dbReference type="Proteomes" id="UP000765509">
    <property type="component" value="Unassembled WGS sequence"/>
</dbReference>
<evidence type="ECO:0000313" key="2">
    <source>
        <dbReference type="Proteomes" id="UP000765509"/>
    </source>
</evidence>
<accession>A0A9Q3EED1</accession>
<comment type="caution">
    <text evidence="1">The sequence shown here is derived from an EMBL/GenBank/DDBJ whole genome shotgun (WGS) entry which is preliminary data.</text>
</comment>
<keyword evidence="2" id="KW-1185">Reference proteome</keyword>
<proteinExistence type="predicted"/>
<evidence type="ECO:0000313" key="1">
    <source>
        <dbReference type="EMBL" id="MBW0518572.1"/>
    </source>
</evidence>
<dbReference type="EMBL" id="AVOT02026733">
    <property type="protein sequence ID" value="MBW0518572.1"/>
    <property type="molecule type" value="Genomic_DNA"/>
</dbReference>
<protein>
    <submittedName>
        <fullName evidence="1">Uncharacterized protein</fullName>
    </submittedName>
</protein>
<organism evidence="1 2">
    <name type="scientific">Austropuccinia psidii MF-1</name>
    <dbReference type="NCBI Taxonomy" id="1389203"/>
    <lineage>
        <taxon>Eukaryota</taxon>
        <taxon>Fungi</taxon>
        <taxon>Dikarya</taxon>
        <taxon>Basidiomycota</taxon>
        <taxon>Pucciniomycotina</taxon>
        <taxon>Pucciniomycetes</taxon>
        <taxon>Pucciniales</taxon>
        <taxon>Sphaerophragmiaceae</taxon>
        <taxon>Austropuccinia</taxon>
    </lineage>
</organism>